<dbReference type="EMBL" id="JACSRA010000024">
    <property type="protein sequence ID" value="MBD7912451.1"/>
    <property type="molecule type" value="Genomic_DNA"/>
</dbReference>
<dbReference type="InterPro" id="IPR011707">
    <property type="entry name" value="Cu-oxidase-like_N"/>
</dbReference>
<dbReference type="Pfam" id="PF07732">
    <property type="entry name" value="Cu-oxidase_3"/>
    <property type="match status" value="1"/>
</dbReference>
<accession>A0ABR8PWB5</accession>
<feature type="domain" description="Plastocyanin-like" evidence="2">
    <location>
        <begin position="44"/>
        <end position="114"/>
    </location>
</feature>
<evidence type="ECO:0000313" key="4">
    <source>
        <dbReference type="Proteomes" id="UP000627781"/>
    </source>
</evidence>
<dbReference type="RefSeq" id="WP_191769402.1">
    <property type="nucleotide sequence ID" value="NZ_JACSRA010000024.1"/>
</dbReference>
<evidence type="ECO:0000313" key="3">
    <source>
        <dbReference type="EMBL" id="MBD7912451.1"/>
    </source>
</evidence>
<feature type="region of interest" description="Disordered" evidence="1">
    <location>
        <begin position="82"/>
        <end position="101"/>
    </location>
</feature>
<protein>
    <submittedName>
        <fullName evidence="3">Multicopper oxidase domain-containing protein</fullName>
    </submittedName>
</protein>
<keyword evidence="4" id="KW-1185">Reference proteome</keyword>
<comment type="caution">
    <text evidence="3">The sequence shown here is derived from an EMBL/GenBank/DDBJ whole genome shotgun (WGS) entry which is preliminary data.</text>
</comment>
<reference evidence="3 4" key="1">
    <citation type="submission" date="2020-08" db="EMBL/GenBank/DDBJ databases">
        <title>A Genomic Blueprint of the Chicken Gut Microbiome.</title>
        <authorList>
            <person name="Gilroy R."/>
            <person name="Ravi A."/>
            <person name="Getino M."/>
            <person name="Pursley I."/>
            <person name="Horton D.L."/>
            <person name="Alikhan N.-F."/>
            <person name="Baker D."/>
            <person name="Gharbi K."/>
            <person name="Hall N."/>
            <person name="Watson M."/>
            <person name="Adriaenssens E.M."/>
            <person name="Foster-Nyarko E."/>
            <person name="Jarju S."/>
            <person name="Secka A."/>
            <person name="Antonio M."/>
            <person name="Oren A."/>
            <person name="Chaudhuri R."/>
            <person name="La Ragione R.M."/>
            <person name="Hildebrand F."/>
            <person name="Pallen M.J."/>
        </authorList>
    </citation>
    <scope>NUCLEOTIDE SEQUENCE [LARGE SCALE GENOMIC DNA]</scope>
    <source>
        <strain evidence="3 4">Sa3CVN1</strain>
    </source>
</reference>
<evidence type="ECO:0000259" key="2">
    <source>
        <dbReference type="Pfam" id="PF07732"/>
    </source>
</evidence>
<dbReference type="InterPro" id="IPR008972">
    <property type="entry name" value="Cupredoxin"/>
</dbReference>
<name>A0ABR8PWB5_9CLOT</name>
<organism evidence="3 4">
    <name type="scientific">Clostridium cibarium</name>
    <dbReference type="NCBI Taxonomy" id="2762247"/>
    <lineage>
        <taxon>Bacteria</taxon>
        <taxon>Bacillati</taxon>
        <taxon>Bacillota</taxon>
        <taxon>Clostridia</taxon>
        <taxon>Eubacteriales</taxon>
        <taxon>Clostridiaceae</taxon>
        <taxon>Clostridium</taxon>
    </lineage>
</organism>
<sequence length="116" mass="12896">MSTWESRLSSPNIPFAKYSFVNNTRHFYLVAEPIKHNILENIVIDAIGYNGSTPGPVIVLKQGECINLTVENRLNKPTALHVHGLSKPNSQDGAPDIEPSTPKIMPGECYTYRFLA</sequence>
<proteinExistence type="predicted"/>
<dbReference type="Proteomes" id="UP000627781">
    <property type="component" value="Unassembled WGS sequence"/>
</dbReference>
<evidence type="ECO:0000256" key="1">
    <source>
        <dbReference type="SAM" id="MobiDB-lite"/>
    </source>
</evidence>
<gene>
    <name evidence="3" type="ORF">H9661_13890</name>
</gene>
<dbReference type="Gene3D" id="2.60.40.420">
    <property type="entry name" value="Cupredoxins - blue copper proteins"/>
    <property type="match status" value="1"/>
</dbReference>
<dbReference type="SUPFAM" id="SSF49503">
    <property type="entry name" value="Cupredoxins"/>
    <property type="match status" value="1"/>
</dbReference>